<feature type="region of interest" description="Disordered" evidence="4">
    <location>
        <begin position="1"/>
        <end position="25"/>
    </location>
</feature>
<evidence type="ECO:0000313" key="6">
    <source>
        <dbReference type="EMBL" id="BDG05392.1"/>
    </source>
</evidence>
<dbReference type="PROSITE" id="PS00070">
    <property type="entry name" value="ALDEHYDE_DEHYDR_CYS"/>
    <property type="match status" value="1"/>
</dbReference>
<evidence type="ECO:0000256" key="1">
    <source>
        <dbReference type="ARBA" id="ARBA00013048"/>
    </source>
</evidence>
<dbReference type="PANTHER" id="PTHR43866">
    <property type="entry name" value="MALONATE-SEMIALDEHYDE DEHYDROGENASE"/>
    <property type="match status" value="1"/>
</dbReference>
<dbReference type="CDD" id="cd07085">
    <property type="entry name" value="ALDH_F6_MMSDH"/>
    <property type="match status" value="1"/>
</dbReference>
<dbReference type="Pfam" id="PF00171">
    <property type="entry name" value="Aldedh"/>
    <property type="match status" value="1"/>
</dbReference>
<name>A0ABN6N056_9BACT</name>
<evidence type="ECO:0000259" key="5">
    <source>
        <dbReference type="Pfam" id="PF00171"/>
    </source>
</evidence>
<dbReference type="Gene3D" id="3.40.309.10">
    <property type="entry name" value="Aldehyde Dehydrogenase, Chain A, domain 2"/>
    <property type="match status" value="1"/>
</dbReference>
<dbReference type="SUPFAM" id="SSF53720">
    <property type="entry name" value="ALDH-like"/>
    <property type="match status" value="1"/>
</dbReference>
<keyword evidence="7" id="KW-1185">Reference proteome</keyword>
<feature type="domain" description="Aldehyde dehydrogenase" evidence="5">
    <location>
        <begin position="28"/>
        <end position="489"/>
    </location>
</feature>
<dbReference type="InterPro" id="IPR016160">
    <property type="entry name" value="Ald_DH_CS_CYS"/>
</dbReference>
<evidence type="ECO:0000256" key="2">
    <source>
        <dbReference type="ARBA" id="ARBA00023002"/>
    </source>
</evidence>
<dbReference type="EC" id="1.2.1.27" evidence="1"/>
<dbReference type="InterPro" id="IPR015590">
    <property type="entry name" value="Aldehyde_DH_dom"/>
</dbReference>
<protein>
    <recommendedName>
        <fullName evidence="1">methylmalonate-semialdehyde dehydrogenase (CoA acylating)</fullName>
        <ecNumber evidence="1">1.2.1.27</ecNumber>
    </recommendedName>
</protein>
<keyword evidence="3" id="KW-0520">NAD</keyword>
<dbReference type="NCBIfam" id="TIGR01722">
    <property type="entry name" value="MMSDH"/>
    <property type="match status" value="1"/>
</dbReference>
<dbReference type="EMBL" id="AP025591">
    <property type="protein sequence ID" value="BDG05392.1"/>
    <property type="molecule type" value="Genomic_DNA"/>
</dbReference>
<accession>A0ABN6N056</accession>
<evidence type="ECO:0000256" key="4">
    <source>
        <dbReference type="SAM" id="MobiDB-lite"/>
    </source>
</evidence>
<gene>
    <name evidence="6" type="primary">mmsA-1_2</name>
    <name evidence="6" type="ORF">AMOR_43880</name>
</gene>
<dbReference type="PANTHER" id="PTHR43866:SF4">
    <property type="entry name" value="MALONATE-SEMIALDEHYDE DEHYDROGENASE"/>
    <property type="match status" value="1"/>
</dbReference>
<reference evidence="7" key="1">
    <citation type="journal article" date="2022" name="Int. J. Syst. Evol. Microbiol.">
        <title>Anaeromyxobacter oryzae sp. nov., Anaeromyxobacter diazotrophicus sp. nov. and Anaeromyxobacter paludicola sp. nov., isolated from paddy soils.</title>
        <authorList>
            <person name="Itoh H."/>
            <person name="Xu Z."/>
            <person name="Mise K."/>
            <person name="Masuda Y."/>
            <person name="Ushijima N."/>
            <person name="Hayakawa C."/>
            <person name="Shiratori Y."/>
            <person name="Senoo K."/>
        </authorList>
    </citation>
    <scope>NUCLEOTIDE SEQUENCE [LARGE SCALE GENOMIC DNA]</scope>
    <source>
        <strain evidence="7">Red232</strain>
    </source>
</reference>
<proteinExistence type="predicted"/>
<evidence type="ECO:0000256" key="3">
    <source>
        <dbReference type="ARBA" id="ARBA00023027"/>
    </source>
</evidence>
<evidence type="ECO:0000313" key="7">
    <source>
        <dbReference type="Proteomes" id="UP001162891"/>
    </source>
</evidence>
<dbReference type="InterPro" id="IPR016163">
    <property type="entry name" value="Ald_DH_C"/>
</dbReference>
<dbReference type="InterPro" id="IPR010061">
    <property type="entry name" value="MeMal-semiAld_DH"/>
</dbReference>
<organism evidence="6 7">
    <name type="scientific">Anaeromyxobacter oryzae</name>
    <dbReference type="NCBI Taxonomy" id="2918170"/>
    <lineage>
        <taxon>Bacteria</taxon>
        <taxon>Pseudomonadati</taxon>
        <taxon>Myxococcota</taxon>
        <taxon>Myxococcia</taxon>
        <taxon>Myxococcales</taxon>
        <taxon>Cystobacterineae</taxon>
        <taxon>Anaeromyxobacteraceae</taxon>
        <taxon>Anaeromyxobacter</taxon>
    </lineage>
</organism>
<dbReference type="InterPro" id="IPR016162">
    <property type="entry name" value="Ald_DH_N"/>
</dbReference>
<dbReference type="Gene3D" id="3.40.605.10">
    <property type="entry name" value="Aldehyde Dehydrogenase, Chain A, domain 1"/>
    <property type="match status" value="1"/>
</dbReference>
<dbReference type="Proteomes" id="UP001162891">
    <property type="component" value="Chromosome"/>
</dbReference>
<sequence>MSQPAERMTAPAPTPIGHFIGGKARAGESGRASDVFNPATGAVTGRVALASAAEIDAAVAAAQRAFRPWAETSPLRRARVMFRFRELVERDLDRLAAIITAEHGKVLSDAKGEVQRGLEVVEFATGIPELLKGEYTEQVASGVDAWSFRQPLGVCAGITPFNFPAMVPMWMFPMAIACGNTFVLKPSERDPSASLALAELFREAGLPDGVFNVVHGDKVAVDALLAHPDVQAVSFVGSTPVARHVYTTGTAAGKRVQALGGAKNHMIVMPDADLAQAVDALVGAAYGSAGERCMAISVAVAVAGAADPLVERLAPKVRALKVCDGSDPSAEMGPVVTGEHRARILSYLDEGIRAGARLVVDGRGLRVAGREGGFFLGGSLFDGVTPEMRIYREEIFGPVLCVVRVPDFATALELVNAHEYGNGTALYTRDGNTAREFVHRVQVGMVGVNVPIPVPMAFHSFGGWKRSLFGDHHAHGPEAVRFYTRVKAVTERWPTTSSGPAFSMPTLS</sequence>
<dbReference type="InterPro" id="IPR016161">
    <property type="entry name" value="Ald_DH/histidinol_DH"/>
</dbReference>
<keyword evidence="2" id="KW-0560">Oxidoreductase</keyword>